<name>A0ABT8KP07_9BACT</name>
<dbReference type="RefSeq" id="WP_346752460.1">
    <property type="nucleotide sequence ID" value="NZ_JAUJEA010000004.1"/>
</dbReference>
<protein>
    <submittedName>
        <fullName evidence="1">DUF2911 domain-containing protein</fullName>
    </submittedName>
</protein>
<dbReference type="Proteomes" id="UP001172082">
    <property type="component" value="Unassembled WGS sequence"/>
</dbReference>
<dbReference type="InterPro" id="IPR021314">
    <property type="entry name" value="DUF2911"/>
</dbReference>
<accession>A0ABT8KP07</accession>
<gene>
    <name evidence="1" type="ORF">QQ008_13700</name>
</gene>
<reference evidence="1" key="1">
    <citation type="submission" date="2023-06" db="EMBL/GenBank/DDBJ databases">
        <title>Genomic of Parafulvivirga corallium.</title>
        <authorList>
            <person name="Wang G."/>
        </authorList>
    </citation>
    <scope>NUCLEOTIDE SEQUENCE</scope>
    <source>
        <strain evidence="1">BMA10</strain>
    </source>
</reference>
<evidence type="ECO:0000313" key="2">
    <source>
        <dbReference type="Proteomes" id="UP001172082"/>
    </source>
</evidence>
<keyword evidence="2" id="KW-1185">Reference proteome</keyword>
<dbReference type="Pfam" id="PF11138">
    <property type="entry name" value="DUF2911"/>
    <property type="match status" value="1"/>
</dbReference>
<sequence length="291" mass="33708">MKKICLFLASIILLVNGLDAQINIPKFSEPGSISQTIGFTNIKIEYERPMQKGRKIFGGLVPYDQVWRTGAGPCTKIYFDKPVSINKTTVAPGAYALFTIPGISEWTIILNTDTSLYGAYRYNSEKDVVRLKVKPRKTVRSYEALNIDVDIVNNDAEIFISWEQTQVNFQLKTTTQAIFMQEVQNALKNDRNLEADKYANAADYIIHNRLGFGKHVLDTAMMLIDRSFEIEEDSYFYRIKRDILMLKRDYDSYLTVSEAHIAYLQKAKPYNDYEKEIERIQRKNQKLRDNH</sequence>
<dbReference type="EMBL" id="JAUJEA010000004">
    <property type="protein sequence ID" value="MDN5202436.1"/>
    <property type="molecule type" value="Genomic_DNA"/>
</dbReference>
<evidence type="ECO:0000313" key="1">
    <source>
        <dbReference type="EMBL" id="MDN5202436.1"/>
    </source>
</evidence>
<proteinExistence type="predicted"/>
<comment type="caution">
    <text evidence="1">The sequence shown here is derived from an EMBL/GenBank/DDBJ whole genome shotgun (WGS) entry which is preliminary data.</text>
</comment>
<organism evidence="1 2">
    <name type="scientific">Splendidivirga corallicola</name>
    <dbReference type="NCBI Taxonomy" id="3051826"/>
    <lineage>
        <taxon>Bacteria</taxon>
        <taxon>Pseudomonadati</taxon>
        <taxon>Bacteroidota</taxon>
        <taxon>Cytophagia</taxon>
        <taxon>Cytophagales</taxon>
        <taxon>Splendidivirgaceae</taxon>
        <taxon>Splendidivirga</taxon>
    </lineage>
</organism>